<dbReference type="PhylomeDB" id="B3RL64"/>
<accession>B3RL64</accession>
<proteinExistence type="predicted"/>
<evidence type="ECO:0000313" key="4">
    <source>
        <dbReference type="Proteomes" id="UP000009022"/>
    </source>
</evidence>
<dbReference type="SUPFAM" id="SSF55874">
    <property type="entry name" value="ATPase domain of HSP90 chaperone/DNA topoisomerase II/histidine kinase"/>
    <property type="match status" value="1"/>
</dbReference>
<feature type="domain" description="Protein NO VEIN C-terminal" evidence="2">
    <location>
        <begin position="1291"/>
        <end position="1368"/>
    </location>
</feature>
<feature type="compositionally biased region" description="Polar residues" evidence="1">
    <location>
        <begin position="1202"/>
        <end position="1224"/>
    </location>
</feature>
<dbReference type="OrthoDB" id="1262810at2759"/>
<feature type="region of interest" description="Disordered" evidence="1">
    <location>
        <begin position="1202"/>
        <end position="1239"/>
    </location>
</feature>
<dbReference type="InterPro" id="IPR052957">
    <property type="entry name" value="Auxin_embryo_med"/>
</dbReference>
<dbReference type="InterPro" id="IPR024975">
    <property type="entry name" value="NOV_C"/>
</dbReference>
<dbReference type="CTD" id="6749126"/>
<reference evidence="3 4" key="1">
    <citation type="journal article" date="2008" name="Nature">
        <title>The Trichoplax genome and the nature of placozoans.</title>
        <authorList>
            <person name="Srivastava M."/>
            <person name="Begovic E."/>
            <person name="Chapman J."/>
            <person name="Putnam N.H."/>
            <person name="Hellsten U."/>
            <person name="Kawashima T."/>
            <person name="Kuo A."/>
            <person name="Mitros T."/>
            <person name="Salamov A."/>
            <person name="Carpenter M.L."/>
            <person name="Signorovitch A.Y."/>
            <person name="Moreno M.A."/>
            <person name="Kamm K."/>
            <person name="Grimwood J."/>
            <person name="Schmutz J."/>
            <person name="Shapiro H."/>
            <person name="Grigoriev I.V."/>
            <person name="Buss L.W."/>
            <person name="Schierwater B."/>
            <person name="Dellaporta S.L."/>
            <person name="Rokhsar D.S."/>
        </authorList>
    </citation>
    <scope>NUCLEOTIDE SEQUENCE [LARGE SCALE GENOMIC DNA]</scope>
    <source>
        <strain evidence="3 4">Grell-BS-1999</strain>
    </source>
</reference>
<name>B3RL64_TRIAD</name>
<evidence type="ECO:0000259" key="2">
    <source>
        <dbReference type="Pfam" id="PF13020"/>
    </source>
</evidence>
<keyword evidence="4" id="KW-1185">Reference proteome</keyword>
<dbReference type="EMBL" id="DS985241">
    <property type="protein sequence ID" value="EDV29493.1"/>
    <property type="molecule type" value="Genomic_DNA"/>
</dbReference>
<dbReference type="GeneID" id="6749126"/>
<organism evidence="3 4">
    <name type="scientific">Trichoplax adhaerens</name>
    <name type="common">Trichoplax reptans</name>
    <dbReference type="NCBI Taxonomy" id="10228"/>
    <lineage>
        <taxon>Eukaryota</taxon>
        <taxon>Metazoa</taxon>
        <taxon>Placozoa</taxon>
        <taxon>Uniplacotomia</taxon>
        <taxon>Trichoplacea</taxon>
        <taxon>Trichoplacidae</taxon>
        <taxon>Trichoplax</taxon>
    </lineage>
</organism>
<evidence type="ECO:0000256" key="1">
    <source>
        <dbReference type="SAM" id="MobiDB-lite"/>
    </source>
</evidence>
<dbReference type="Pfam" id="PF13020">
    <property type="entry name" value="NOV_C"/>
    <property type="match status" value="1"/>
</dbReference>
<protein>
    <recommendedName>
        <fullName evidence="2">Protein NO VEIN C-terminal domain-containing protein</fullName>
    </recommendedName>
</protein>
<sequence>MVDKKGEIEDIFDQRCKNDSNAANLAGRINEDIQFFAKNREQIIFELLRNANDHSDISLSFKIEIKERYLSVSHTGKAFDLGNVEAICGNTQSKSNSKKNNSNNNDYIGMGFKSVFVFSDAAFIKSGGYTFRFDSSYQKWNKPSQSDLASDYPWQVIPIWTENKDLPHRIANVPPGYNTQFLFKLKKDEIIEDLFQDLKKSLLFMLYLRKIKMISLETCTNKTNNTNNTKICLERTSRDENECSNTESGKTAGLESPKNNTYLKRYEIKKDSTTPKKKTNKTSWLVTERTIDIPEDLQEKLQHYNRYECPQTLKKAKSTRIMFANRLNKEGKITNEAKKKKLFSYFPTNIDLNYPFYIISDFLIYPERRQLLVNEWNLFLFQNIGSSHILSLQTIARNDKKNRNLILDLFEQKLGNNVPKELQEAYKEGVQKALEDTEFIPSDSDPKKLLKFNEAIIDEIEFYKTFSFLDNDNASKIVHHDLKALKKEMRKFSLKELSEKVEIYADECLKKEDGREKYLKLIKMLIGLWNKSESESEREDYKDKKILLANNDILFSSSNLFLPNPKYQKFAAKLQLTLISKDILNIPDAKPCLESLGLKEIQDQIIIEKIAKLLKDGEDIDKDFSIEIVVFLCQFSDNLEIESGKNGGLLNLKLAVTNGSMQLAKDCYLPLEIVFENPPTICHDVNYVSQDYYDKLKSVLEDEQSENLKSTLKHTLKQLGVLETLNFFCDSATYNTLLKKKIPADDLKCYKCYLENYQHLTFSDDFQFHIAYLPYINCLPEADYARIFFQYLQSREKDIIDNIEKFKDDIKKNRLNSNQQDDPEHYLTFMLNKAECIKATNDNCYRMNQLYTNESTFIDDLGEDLGRILPQMQTIFDDCTITLSSKLMHLLGARKTLSVEDAIKLFEAITTKENEYITKFGNIYQKIIISQWDDQDLEKLRKANIELPSTDGSLKLAKSLCFISCPKTFVQPNQYMLKRPDNLTIANMKIICKYFSIQIIDEKSINGSIIKEDSSLSCDKTRQLIFNLLLYTTLSVNERKDYIKQLYDKWRNCLKNINFNLVDSLYIKRSPDKEDQNRFSAKVILYDQDLSFVKDILLKDIIDVLINYLKSNLDQEKEKTHVDVLRRLSCTWDPEDLSKWLEEQMSDSLGSPRNDKDLKIKLEDLKFVNSNEVDNLGKPNSGRNHATNFPIITREGVTSRLSKQPFNQSQPSSIHTDPNKQSPCSIPRANEKQENSEISKASNQEIGKWGEKFAYLYLQDYYKRDLKEFHVDTDGNSYTLSGYDKNDKKVTYKIVWENYENESKKPYDIKITKNDDPESYVEESYVEVKSTTYHDNASFNITEKEWETMCDEGNNYELFLVYNAGNKREGPIKRIKNLPSKITTSHRPLRLVRKNLWSLSLTISASKNDKAFEIKDPLNYP</sequence>
<dbReference type="InterPro" id="IPR036890">
    <property type="entry name" value="HATPase_C_sf"/>
</dbReference>
<gene>
    <name evidence="3" type="ORF">TRIADDRAFT_51893</name>
</gene>
<evidence type="ECO:0000313" key="3">
    <source>
        <dbReference type="EMBL" id="EDV29493.1"/>
    </source>
</evidence>
<dbReference type="HOGENOM" id="CLU_253206_0_0_1"/>
<dbReference type="InParanoid" id="B3RL64"/>
<dbReference type="Proteomes" id="UP000009022">
    <property type="component" value="Unassembled WGS sequence"/>
</dbReference>
<dbReference type="RefSeq" id="XP_002108695.1">
    <property type="nucleotide sequence ID" value="XM_002108659.1"/>
</dbReference>
<dbReference type="PANTHER" id="PTHR32387">
    <property type="entry name" value="WU:FJ29H11"/>
    <property type="match status" value="1"/>
</dbReference>
<dbReference type="KEGG" id="tad:TRIADDRAFT_51893"/>
<dbReference type="PANTHER" id="PTHR32387:SF0">
    <property type="entry name" value="PROTEIN NO VEIN"/>
    <property type="match status" value="1"/>
</dbReference>